<accession>A0ABR7A2L3</accession>
<feature type="transmembrane region" description="Helical" evidence="1">
    <location>
        <begin position="38"/>
        <end position="58"/>
    </location>
</feature>
<dbReference type="RefSeq" id="WP_186902920.1">
    <property type="nucleotide sequence ID" value="NZ_JACOGD010000002.1"/>
</dbReference>
<name>A0ABR7A2L3_9BURK</name>
<comment type="caution">
    <text evidence="2">The sequence shown here is derived from an EMBL/GenBank/DDBJ whole genome shotgun (WGS) entry which is preliminary data.</text>
</comment>
<evidence type="ECO:0000313" key="3">
    <source>
        <dbReference type="Proteomes" id="UP000654304"/>
    </source>
</evidence>
<keyword evidence="1" id="KW-0472">Membrane</keyword>
<proteinExistence type="predicted"/>
<evidence type="ECO:0000313" key="2">
    <source>
        <dbReference type="EMBL" id="MBC3931151.1"/>
    </source>
</evidence>
<keyword evidence="1" id="KW-1133">Transmembrane helix</keyword>
<feature type="transmembrane region" description="Helical" evidence="1">
    <location>
        <begin position="12"/>
        <end position="32"/>
    </location>
</feature>
<gene>
    <name evidence="2" type="ORF">H8K43_05645</name>
</gene>
<feature type="transmembrane region" description="Helical" evidence="1">
    <location>
        <begin position="70"/>
        <end position="94"/>
    </location>
</feature>
<evidence type="ECO:0000256" key="1">
    <source>
        <dbReference type="SAM" id="Phobius"/>
    </source>
</evidence>
<keyword evidence="3" id="KW-1185">Reference proteome</keyword>
<protein>
    <submittedName>
        <fullName evidence="2">Uncharacterized protein</fullName>
    </submittedName>
</protein>
<organism evidence="2 3">
    <name type="scientific">Undibacterium curvum</name>
    <dbReference type="NCBI Taxonomy" id="2762294"/>
    <lineage>
        <taxon>Bacteria</taxon>
        <taxon>Pseudomonadati</taxon>
        <taxon>Pseudomonadota</taxon>
        <taxon>Betaproteobacteria</taxon>
        <taxon>Burkholderiales</taxon>
        <taxon>Oxalobacteraceae</taxon>
        <taxon>Undibacterium</taxon>
    </lineage>
</organism>
<dbReference type="Proteomes" id="UP000654304">
    <property type="component" value="Unassembled WGS sequence"/>
</dbReference>
<keyword evidence="1" id="KW-0812">Transmembrane</keyword>
<dbReference type="EMBL" id="JACOGD010000002">
    <property type="protein sequence ID" value="MBC3931151.1"/>
    <property type="molecule type" value="Genomic_DNA"/>
</dbReference>
<sequence>MRTLAFLEAFQRLILVAVPAWIIWCSIFAITAPFRPDHFLFMFFLLTLVLVYGGCIWMMEALISEKIWIFWRYLLSAFYGMVPFVIILLIGHFLGLSTRSLLS</sequence>
<reference evidence="2 3" key="1">
    <citation type="submission" date="2020-08" db="EMBL/GenBank/DDBJ databases">
        <title>Novel species isolated from subtropical streams in China.</title>
        <authorList>
            <person name="Lu H."/>
        </authorList>
    </citation>
    <scope>NUCLEOTIDE SEQUENCE [LARGE SCALE GENOMIC DNA]</scope>
    <source>
        <strain evidence="2 3">CY22W</strain>
    </source>
</reference>